<evidence type="ECO:0000256" key="8">
    <source>
        <dbReference type="ARBA" id="ARBA00029586"/>
    </source>
</evidence>
<evidence type="ECO:0000313" key="12">
    <source>
        <dbReference type="EMBL" id="MBM9621064.1"/>
    </source>
</evidence>
<evidence type="ECO:0000256" key="5">
    <source>
        <dbReference type="ARBA" id="ARBA00023004"/>
    </source>
</evidence>
<gene>
    <name evidence="12" type="ORF">JE024_20430</name>
</gene>
<comment type="caution">
    <text evidence="12">The sequence shown here is derived from an EMBL/GenBank/DDBJ whole genome shotgun (WGS) entry which is preliminary data.</text>
</comment>
<dbReference type="RefSeq" id="WP_205374969.1">
    <property type="nucleotide sequence ID" value="NZ_JAFEJA010000001.1"/>
</dbReference>
<dbReference type="InterPro" id="IPR017941">
    <property type="entry name" value="Rieske_2Fe-2S"/>
</dbReference>
<dbReference type="Gene3D" id="2.102.10.10">
    <property type="entry name" value="Rieske [2Fe-2S] iron-sulphur domain"/>
    <property type="match status" value="1"/>
</dbReference>
<keyword evidence="5" id="KW-0408">Iron</keyword>
<dbReference type="InterPro" id="IPR014349">
    <property type="entry name" value="Rieske_Fe-S_prot"/>
</dbReference>
<proteinExistence type="predicted"/>
<dbReference type="PROSITE" id="PS51296">
    <property type="entry name" value="RIESKE"/>
    <property type="match status" value="1"/>
</dbReference>
<evidence type="ECO:0000256" key="4">
    <source>
        <dbReference type="ARBA" id="ARBA00022723"/>
    </source>
</evidence>
<feature type="domain" description="Rieske" evidence="11">
    <location>
        <begin position="70"/>
        <end position="170"/>
    </location>
</feature>
<dbReference type="InterPro" id="IPR005805">
    <property type="entry name" value="Rieske_Fe-S_prot_C"/>
</dbReference>
<sequence>MSVTQQPAAGDSAPDAAQEALHDRIAADALTTRRDYLRIVATVSGGLAVGGIGVAGGVLHRHGDNDELPRPKKIAESLAPGESLAFRYPGEDDRAVAVRLMDGTLVGYSAICTHLACAVLWRADRGPEGELLCPCHEGVFDVRTGEVTAGPPPRPLPKVIVDEDADGAVWALATVRSGETDRDAWCRQFAERDPERAELLECPGVSASRTRAGTRDAGVPRWGARNGGPSSPTARRPGSAAPGTSSPGGRDKRTGEGT</sequence>
<evidence type="ECO:0000259" key="11">
    <source>
        <dbReference type="PROSITE" id="PS51296"/>
    </source>
</evidence>
<protein>
    <recommendedName>
        <fullName evidence="2">Cytochrome bc1 complex Rieske iron-sulfur subunit</fullName>
    </recommendedName>
    <alternativeName>
        <fullName evidence="8">Cytochrome bc1 reductase complex subunit QcrA</fullName>
    </alternativeName>
</protein>
<dbReference type="Pfam" id="PF00355">
    <property type="entry name" value="Rieske"/>
    <property type="match status" value="1"/>
</dbReference>
<evidence type="ECO:0000256" key="3">
    <source>
        <dbReference type="ARBA" id="ARBA00022714"/>
    </source>
</evidence>
<evidence type="ECO:0000256" key="9">
    <source>
        <dbReference type="ARBA" id="ARBA00034078"/>
    </source>
</evidence>
<keyword evidence="13" id="KW-1185">Reference proteome</keyword>
<dbReference type="SUPFAM" id="SSF50022">
    <property type="entry name" value="ISP domain"/>
    <property type="match status" value="1"/>
</dbReference>
<evidence type="ECO:0000256" key="7">
    <source>
        <dbReference type="ARBA" id="ARBA00023157"/>
    </source>
</evidence>
<dbReference type="InterPro" id="IPR036922">
    <property type="entry name" value="Rieske_2Fe-2S_sf"/>
</dbReference>
<feature type="compositionally biased region" description="Low complexity" evidence="10">
    <location>
        <begin position="237"/>
        <end position="248"/>
    </location>
</feature>
<evidence type="ECO:0000256" key="6">
    <source>
        <dbReference type="ARBA" id="ARBA00023014"/>
    </source>
</evidence>
<evidence type="ECO:0000313" key="13">
    <source>
        <dbReference type="Proteomes" id="UP000664109"/>
    </source>
</evidence>
<evidence type="ECO:0000256" key="1">
    <source>
        <dbReference type="ARBA" id="ARBA00002494"/>
    </source>
</evidence>
<dbReference type="Proteomes" id="UP000664109">
    <property type="component" value="Unassembled WGS sequence"/>
</dbReference>
<reference evidence="12 13" key="1">
    <citation type="journal article" date="2016" name="Arch. Microbiol.">
        <title>Streptomyces zhihengii sp. nov., isolated from rhizospheric soil of Psammosilene tunicoides.</title>
        <authorList>
            <person name="Huang M.J."/>
            <person name="Fei J.J."/>
            <person name="Salam N."/>
            <person name="Kim C.J."/>
            <person name="Hozzein W.N."/>
            <person name="Xiao M."/>
            <person name="Huang H.Q."/>
            <person name="Li W.J."/>
        </authorList>
    </citation>
    <scope>NUCLEOTIDE SEQUENCE [LARGE SCALE GENOMIC DNA]</scope>
    <source>
        <strain evidence="12 13">YIM T102</strain>
    </source>
</reference>
<dbReference type="CDD" id="cd03467">
    <property type="entry name" value="Rieske"/>
    <property type="match status" value="1"/>
</dbReference>
<keyword evidence="6" id="KW-0411">Iron-sulfur</keyword>
<name>A0ABS2UUA1_9ACTN</name>
<keyword evidence="4" id="KW-0479">Metal-binding</keyword>
<organism evidence="12 13">
    <name type="scientific">Streptomyces zhihengii</name>
    <dbReference type="NCBI Taxonomy" id="1818004"/>
    <lineage>
        <taxon>Bacteria</taxon>
        <taxon>Bacillati</taxon>
        <taxon>Actinomycetota</taxon>
        <taxon>Actinomycetes</taxon>
        <taxon>Kitasatosporales</taxon>
        <taxon>Streptomycetaceae</taxon>
        <taxon>Streptomyces</taxon>
    </lineage>
</organism>
<accession>A0ABS2UUA1</accession>
<feature type="compositionally biased region" description="Basic and acidic residues" evidence="10">
    <location>
        <begin position="249"/>
        <end position="258"/>
    </location>
</feature>
<evidence type="ECO:0000256" key="10">
    <source>
        <dbReference type="SAM" id="MobiDB-lite"/>
    </source>
</evidence>
<feature type="region of interest" description="Disordered" evidence="10">
    <location>
        <begin position="202"/>
        <end position="258"/>
    </location>
</feature>
<keyword evidence="7" id="KW-1015">Disulfide bond</keyword>
<evidence type="ECO:0000256" key="2">
    <source>
        <dbReference type="ARBA" id="ARBA00015816"/>
    </source>
</evidence>
<comment type="cofactor">
    <cofactor evidence="9">
        <name>[2Fe-2S] cluster</name>
        <dbReference type="ChEBI" id="CHEBI:190135"/>
    </cofactor>
</comment>
<dbReference type="PANTHER" id="PTHR10134">
    <property type="entry name" value="CYTOCHROME B-C1 COMPLEX SUBUNIT RIESKE, MITOCHONDRIAL"/>
    <property type="match status" value="1"/>
</dbReference>
<keyword evidence="3" id="KW-0001">2Fe-2S</keyword>
<dbReference type="PRINTS" id="PR00162">
    <property type="entry name" value="RIESKE"/>
</dbReference>
<dbReference type="EMBL" id="JAFEJA010000001">
    <property type="protein sequence ID" value="MBM9621064.1"/>
    <property type="molecule type" value="Genomic_DNA"/>
</dbReference>
<comment type="function">
    <text evidence="1">Iron-sulfur subunit of the cytochrome bc1 complex, an essential component of the respiratory electron transport chain required for ATP synthesis. The bc1 complex catalyzes the oxidation of menaquinol and the reduction of cytochrome c in the respiratory chain. The bc1 complex operates through a Q-cycle mechanism that couples electron transfer to generation of the proton gradient that drives ATP synthesis.</text>
</comment>